<comment type="similarity">
    <text evidence="1">Belongs to the LysR transcriptional regulatory family.</text>
</comment>
<dbReference type="SUPFAM" id="SSF46785">
    <property type="entry name" value="Winged helix' DNA-binding domain"/>
    <property type="match status" value="1"/>
</dbReference>
<dbReference type="KEGG" id="dla:I6G47_05750"/>
<dbReference type="InterPro" id="IPR036390">
    <property type="entry name" value="WH_DNA-bd_sf"/>
</dbReference>
<gene>
    <name evidence="6" type="ORF">I6G47_05750</name>
</gene>
<dbReference type="FunFam" id="1.10.10.10:FF:000001">
    <property type="entry name" value="LysR family transcriptional regulator"/>
    <property type="match status" value="1"/>
</dbReference>
<dbReference type="Gene3D" id="3.40.190.10">
    <property type="entry name" value="Periplasmic binding protein-like II"/>
    <property type="match status" value="2"/>
</dbReference>
<dbReference type="CDD" id="cd08448">
    <property type="entry name" value="PBP2_LTTR_aromatics_like_2"/>
    <property type="match status" value="1"/>
</dbReference>
<evidence type="ECO:0000259" key="5">
    <source>
        <dbReference type="PROSITE" id="PS50931"/>
    </source>
</evidence>
<evidence type="ECO:0000256" key="1">
    <source>
        <dbReference type="ARBA" id="ARBA00009437"/>
    </source>
</evidence>
<dbReference type="SUPFAM" id="SSF53850">
    <property type="entry name" value="Periplasmic binding protein-like II"/>
    <property type="match status" value="1"/>
</dbReference>
<keyword evidence="3" id="KW-0238">DNA-binding</keyword>
<keyword evidence="7" id="KW-1185">Reference proteome</keyword>
<evidence type="ECO:0000256" key="3">
    <source>
        <dbReference type="ARBA" id="ARBA00023125"/>
    </source>
</evidence>
<keyword evidence="4" id="KW-0804">Transcription</keyword>
<reference evidence="6 7" key="1">
    <citation type="submission" date="2020-12" db="EMBL/GenBank/DDBJ databases">
        <title>FDA dAtabase for Regulatory Grade micrObial Sequences (FDA-ARGOS): Supporting development and validation of Infectious Disease Dx tests.</title>
        <authorList>
            <person name="Sproer C."/>
            <person name="Gronow S."/>
            <person name="Severitt S."/>
            <person name="Schroder I."/>
            <person name="Tallon L."/>
            <person name="Sadzewicz L."/>
            <person name="Zhao X."/>
            <person name="Boylan J."/>
            <person name="Ott S."/>
            <person name="Bowen H."/>
            <person name="Vavikolanu K."/>
            <person name="Mehta A."/>
            <person name="Aluvathingal J."/>
            <person name="Nadendla S."/>
            <person name="Lowell S."/>
            <person name="Myers T."/>
            <person name="Yan Y."/>
            <person name="Sichtig H."/>
        </authorList>
    </citation>
    <scope>NUCLEOTIDE SEQUENCE [LARGE SCALE GENOMIC DNA]</scope>
    <source>
        <strain evidence="6 7">FDAARGOS_890</strain>
    </source>
</reference>
<proteinExistence type="inferred from homology"/>
<dbReference type="Pfam" id="PF00126">
    <property type="entry name" value="HTH_1"/>
    <property type="match status" value="1"/>
</dbReference>
<organism evidence="6 7">
    <name type="scientific">Delftia lacustris</name>
    <dbReference type="NCBI Taxonomy" id="558537"/>
    <lineage>
        <taxon>Bacteria</taxon>
        <taxon>Pseudomonadati</taxon>
        <taxon>Pseudomonadota</taxon>
        <taxon>Betaproteobacteria</taxon>
        <taxon>Burkholderiales</taxon>
        <taxon>Comamonadaceae</taxon>
        <taxon>Delftia</taxon>
    </lineage>
</organism>
<accession>A0A7T3DF56</accession>
<dbReference type="Proteomes" id="UP000595064">
    <property type="component" value="Chromosome"/>
</dbReference>
<dbReference type="PROSITE" id="PS50931">
    <property type="entry name" value="HTH_LYSR"/>
    <property type="match status" value="1"/>
</dbReference>
<dbReference type="InterPro" id="IPR036388">
    <property type="entry name" value="WH-like_DNA-bd_sf"/>
</dbReference>
<dbReference type="Gene3D" id="1.10.10.10">
    <property type="entry name" value="Winged helix-like DNA-binding domain superfamily/Winged helix DNA-binding domain"/>
    <property type="match status" value="1"/>
</dbReference>
<keyword evidence="2" id="KW-0805">Transcription regulation</keyword>
<dbReference type="EMBL" id="CP065748">
    <property type="protein sequence ID" value="QPS82582.1"/>
    <property type="molecule type" value="Genomic_DNA"/>
</dbReference>
<dbReference type="InterPro" id="IPR005119">
    <property type="entry name" value="LysR_subst-bd"/>
</dbReference>
<dbReference type="GO" id="GO:0003677">
    <property type="term" value="F:DNA binding"/>
    <property type="evidence" value="ECO:0007669"/>
    <property type="project" value="UniProtKB-KW"/>
</dbReference>
<dbReference type="PANTHER" id="PTHR30346">
    <property type="entry name" value="TRANSCRIPTIONAL DUAL REGULATOR HCAR-RELATED"/>
    <property type="match status" value="1"/>
</dbReference>
<evidence type="ECO:0000313" key="6">
    <source>
        <dbReference type="EMBL" id="QPS82582.1"/>
    </source>
</evidence>
<dbReference type="PANTHER" id="PTHR30346:SF28">
    <property type="entry name" value="HTH-TYPE TRANSCRIPTIONAL REGULATOR CYNR"/>
    <property type="match status" value="1"/>
</dbReference>
<name>A0A7T3DF56_9BURK</name>
<dbReference type="InterPro" id="IPR000847">
    <property type="entry name" value="LysR_HTH_N"/>
</dbReference>
<protein>
    <submittedName>
        <fullName evidence="6">LysR family transcriptional regulator</fullName>
    </submittedName>
</protein>
<evidence type="ECO:0000256" key="2">
    <source>
        <dbReference type="ARBA" id="ARBA00023015"/>
    </source>
</evidence>
<dbReference type="RefSeq" id="WP_016454736.1">
    <property type="nucleotide sequence ID" value="NZ_CP065748.1"/>
</dbReference>
<dbReference type="PRINTS" id="PR00039">
    <property type="entry name" value="HTHLYSR"/>
</dbReference>
<dbReference type="AlphaFoldDB" id="A0A7T3DF56"/>
<dbReference type="GeneID" id="83664173"/>
<evidence type="ECO:0000313" key="7">
    <source>
        <dbReference type="Proteomes" id="UP000595064"/>
    </source>
</evidence>
<feature type="domain" description="HTH lysR-type" evidence="5">
    <location>
        <begin position="16"/>
        <end position="73"/>
    </location>
</feature>
<dbReference type="GO" id="GO:0003700">
    <property type="term" value="F:DNA-binding transcription factor activity"/>
    <property type="evidence" value="ECO:0007669"/>
    <property type="project" value="InterPro"/>
</dbReference>
<sequence length="318" mass="34782">MVQDAISLAPHPPPLMKTHLLRYFVALAEERHFGRAAQRLCITQPPLSMALKTLEQDLGASLMDRDAKNVRLTPAGEAFLVEARKVLAQLQHAADVVRGVAEGMQGRLDVGITGSMVYRQVPDFCRAFRAERPLVEVCLHEMSTREQLQAIASGQIDCGFLNIATPPDGLQTLSIGEEPFVCCLPATHALAQQPDIDLRELARDTFVMFAREVAPANYDNVIACLQQAGIHPHTRHAARQWLTVMALVSAEQGVALVPSCMQRVGMNGVVFVPLRGPQQAMTPAVMAWRADQPAAVLQAFIERVRVMAKGSRRVSAQG</sequence>
<dbReference type="GO" id="GO:0032993">
    <property type="term" value="C:protein-DNA complex"/>
    <property type="evidence" value="ECO:0007669"/>
    <property type="project" value="TreeGrafter"/>
</dbReference>
<evidence type="ECO:0000256" key="4">
    <source>
        <dbReference type="ARBA" id="ARBA00023163"/>
    </source>
</evidence>
<dbReference type="Pfam" id="PF03466">
    <property type="entry name" value="LysR_substrate"/>
    <property type="match status" value="1"/>
</dbReference>